<dbReference type="InterPro" id="IPR021457">
    <property type="entry name" value="DUF3108"/>
</dbReference>
<dbReference type="RefSeq" id="WP_028282952.1">
    <property type="nucleotide sequence ID" value="NZ_CAXBHU010000004.1"/>
</dbReference>
<evidence type="ECO:0000313" key="3">
    <source>
        <dbReference type="Proteomes" id="UP000627521"/>
    </source>
</evidence>
<accession>A0ABR8LXL9</accession>
<proteinExistence type="predicted"/>
<feature type="chain" id="PRO_5046895159" evidence="1">
    <location>
        <begin position="20"/>
        <end position="263"/>
    </location>
</feature>
<dbReference type="Pfam" id="PF11306">
    <property type="entry name" value="DUF3108"/>
    <property type="match status" value="1"/>
</dbReference>
<reference evidence="2 3" key="1">
    <citation type="submission" date="2020-09" db="EMBL/GenBank/DDBJ databases">
        <title>Bacillus nautilus sp. nov., Chryseoglobus crepusculi sp. nov, and Psychrobacter noctis sp. nov., isolated from deep-sea sponges from the equatorial Atlantic.</title>
        <authorList>
            <person name="Stennett H.L."/>
            <person name="Williams S.E."/>
        </authorList>
    </citation>
    <scope>NUCLEOTIDE SEQUENCE [LARGE SCALE GENOMIC DNA]</scope>
    <source>
        <strain evidence="2 3">28M-24</strain>
    </source>
</reference>
<protein>
    <submittedName>
        <fullName evidence="2">DUF3108 domain-containing protein</fullName>
    </submittedName>
</protein>
<name>A0ABR8LXL9_9FLAO</name>
<organism evidence="2 3">
    <name type="scientific">Olleya marilimosa</name>
    <dbReference type="NCBI Taxonomy" id="272164"/>
    <lineage>
        <taxon>Bacteria</taxon>
        <taxon>Pseudomonadati</taxon>
        <taxon>Bacteroidota</taxon>
        <taxon>Flavobacteriia</taxon>
        <taxon>Flavobacteriales</taxon>
        <taxon>Flavobacteriaceae</taxon>
    </lineage>
</organism>
<comment type="caution">
    <text evidence="2">The sequence shown here is derived from an EMBL/GenBank/DDBJ whole genome shotgun (WGS) entry which is preliminary data.</text>
</comment>
<sequence>MKFKLTLIVALVAFSFSQAQDNKAFKAGEKLTFAASYNMSGILTDIAEVKMETSEMKTSSATLLHLKCTATTYSDFDSYFKIRDLYESYVNPRTVTPYLYNREINEGGYYKFVKYKYNHKANLVESLIRKKTNKTKTGFWDQNNNVKINGNTRDIVSTIYKIRTLDINKAPIGASDSFTVLFDNKMTKISFTLLAKETINTAIGKKECYKLAISVAGNNFLKGNNANLLWLTADDNKIPVYAKFKIAVGSGELKIKSATGLKN</sequence>
<gene>
    <name evidence="2" type="ORF">IEG06_09645</name>
</gene>
<dbReference type="Proteomes" id="UP000627521">
    <property type="component" value="Unassembled WGS sequence"/>
</dbReference>
<dbReference type="EMBL" id="JACXXH010000005">
    <property type="protein sequence ID" value="MBD3863714.1"/>
    <property type="molecule type" value="Genomic_DNA"/>
</dbReference>
<evidence type="ECO:0000256" key="1">
    <source>
        <dbReference type="SAM" id="SignalP"/>
    </source>
</evidence>
<keyword evidence="3" id="KW-1185">Reference proteome</keyword>
<feature type="signal peptide" evidence="1">
    <location>
        <begin position="1"/>
        <end position="19"/>
    </location>
</feature>
<keyword evidence="1" id="KW-0732">Signal</keyword>
<evidence type="ECO:0000313" key="2">
    <source>
        <dbReference type="EMBL" id="MBD3863714.1"/>
    </source>
</evidence>